<protein>
    <submittedName>
        <fullName evidence="1">Uncharacterized protein</fullName>
    </submittedName>
</protein>
<proteinExistence type="predicted"/>
<dbReference type="AlphaFoldDB" id="A0A7J8MSJ7"/>
<keyword evidence="2" id="KW-1185">Reference proteome</keyword>
<evidence type="ECO:0000313" key="2">
    <source>
        <dbReference type="Proteomes" id="UP000593572"/>
    </source>
</evidence>
<comment type="caution">
    <text evidence="1">The sequence shown here is derived from an EMBL/GenBank/DDBJ whole genome shotgun (WGS) entry which is preliminary data.</text>
</comment>
<organism evidence="1 2">
    <name type="scientific">Gossypium lobatum</name>
    <dbReference type="NCBI Taxonomy" id="34289"/>
    <lineage>
        <taxon>Eukaryota</taxon>
        <taxon>Viridiplantae</taxon>
        <taxon>Streptophyta</taxon>
        <taxon>Embryophyta</taxon>
        <taxon>Tracheophyta</taxon>
        <taxon>Spermatophyta</taxon>
        <taxon>Magnoliopsida</taxon>
        <taxon>eudicotyledons</taxon>
        <taxon>Gunneridae</taxon>
        <taxon>Pentapetalae</taxon>
        <taxon>rosids</taxon>
        <taxon>malvids</taxon>
        <taxon>Malvales</taxon>
        <taxon>Malvaceae</taxon>
        <taxon>Malvoideae</taxon>
        <taxon>Gossypium</taxon>
    </lineage>
</organism>
<accession>A0A7J8MSJ7</accession>
<gene>
    <name evidence="1" type="ORF">Golob_005235</name>
</gene>
<dbReference type="EMBL" id="JABEZX010000010">
    <property type="protein sequence ID" value="MBA0567688.1"/>
    <property type="molecule type" value="Genomic_DNA"/>
</dbReference>
<dbReference type="Proteomes" id="UP000593572">
    <property type="component" value="Unassembled WGS sequence"/>
</dbReference>
<feature type="non-terminal residue" evidence="1">
    <location>
        <position position="1"/>
    </location>
</feature>
<reference evidence="1 2" key="1">
    <citation type="journal article" date="2019" name="Genome Biol. Evol.">
        <title>Insights into the evolution of the New World diploid cottons (Gossypium, subgenus Houzingenia) based on genome sequencing.</title>
        <authorList>
            <person name="Grover C.E."/>
            <person name="Arick M.A. 2nd"/>
            <person name="Thrash A."/>
            <person name="Conover J.L."/>
            <person name="Sanders W.S."/>
            <person name="Peterson D.G."/>
            <person name="Frelichowski J.E."/>
            <person name="Scheffler J.A."/>
            <person name="Scheffler B.E."/>
            <person name="Wendel J.F."/>
        </authorList>
    </citation>
    <scope>NUCLEOTIDE SEQUENCE [LARGE SCALE GENOMIC DNA]</scope>
    <source>
        <strain evidence="1">157</strain>
        <tissue evidence="1">Leaf</tissue>
    </source>
</reference>
<name>A0A7J8MSJ7_9ROSI</name>
<sequence length="158" mass="18589">MDVPHCVINDYNSDTYKGVLKFLNKEIPSTFLTYEDKTAALRMYKFLVKHANDDDLLRCHKINGSECRVKVLPNLDGPRSKMNDDIKELKNLMDVIINYPFGSDKPDYDRFNLSPELRCFLCYLKDYMNPKCLLDSPFIWGDTDKCRFLINLVYLLKR</sequence>
<evidence type="ECO:0000313" key="1">
    <source>
        <dbReference type="EMBL" id="MBA0567688.1"/>
    </source>
</evidence>